<evidence type="ECO:0000313" key="1">
    <source>
        <dbReference type="EMBL" id="RXI05807.1"/>
    </source>
</evidence>
<reference evidence="1 2" key="1">
    <citation type="submission" date="2018-10" db="EMBL/GenBank/DDBJ databases">
        <title>A high-quality apple genome assembly.</title>
        <authorList>
            <person name="Hu J."/>
        </authorList>
    </citation>
    <scope>NUCLEOTIDE SEQUENCE [LARGE SCALE GENOMIC DNA]</scope>
    <source>
        <strain evidence="2">cv. HFTH1</strain>
        <tissue evidence="1">Young leaf</tissue>
    </source>
</reference>
<evidence type="ECO:0000313" key="2">
    <source>
        <dbReference type="Proteomes" id="UP000290289"/>
    </source>
</evidence>
<gene>
    <name evidence="1" type="ORF">DVH24_017849</name>
</gene>
<accession>A0A498KEK5</accession>
<name>A0A498KEK5_MALDO</name>
<protein>
    <submittedName>
        <fullName evidence="1">Uncharacterized protein</fullName>
    </submittedName>
</protein>
<comment type="caution">
    <text evidence="1">The sequence shown here is derived from an EMBL/GenBank/DDBJ whole genome shotgun (WGS) entry which is preliminary data.</text>
</comment>
<proteinExistence type="predicted"/>
<organism evidence="1 2">
    <name type="scientific">Malus domestica</name>
    <name type="common">Apple</name>
    <name type="synonym">Pyrus malus</name>
    <dbReference type="NCBI Taxonomy" id="3750"/>
    <lineage>
        <taxon>Eukaryota</taxon>
        <taxon>Viridiplantae</taxon>
        <taxon>Streptophyta</taxon>
        <taxon>Embryophyta</taxon>
        <taxon>Tracheophyta</taxon>
        <taxon>Spermatophyta</taxon>
        <taxon>Magnoliopsida</taxon>
        <taxon>eudicotyledons</taxon>
        <taxon>Gunneridae</taxon>
        <taxon>Pentapetalae</taxon>
        <taxon>rosids</taxon>
        <taxon>fabids</taxon>
        <taxon>Rosales</taxon>
        <taxon>Rosaceae</taxon>
        <taxon>Amygdaloideae</taxon>
        <taxon>Maleae</taxon>
        <taxon>Malus</taxon>
    </lineage>
</organism>
<dbReference type="EMBL" id="RDQH01000328">
    <property type="protein sequence ID" value="RXI05807.1"/>
    <property type="molecule type" value="Genomic_DNA"/>
</dbReference>
<dbReference type="AlphaFoldDB" id="A0A498KEK5"/>
<dbReference type="Proteomes" id="UP000290289">
    <property type="component" value="Chromosome 2"/>
</dbReference>
<keyword evidence="2" id="KW-1185">Reference proteome</keyword>
<sequence>MRFEWQQPKDIAKDLLKGALDLHALLSCLASCRKLHSTIRLNKKHISVTEFEKLRRFADEFLKSGNEELKKVTRDSHTKNVVGEESEKRIIMDDKSDASPFKAGLADENPKEEETDAYVSHSGGMAFLNCKPRTQICDDEDELDDDDASPP</sequence>